<feature type="region of interest" description="Disordered" evidence="2">
    <location>
        <begin position="66"/>
        <end position="114"/>
    </location>
</feature>
<dbReference type="InterPro" id="IPR019080">
    <property type="entry name" value="YqaJ_viral_recombinase"/>
</dbReference>
<evidence type="ECO:0000259" key="3">
    <source>
        <dbReference type="PROSITE" id="PS50966"/>
    </source>
</evidence>
<gene>
    <name evidence="4" type="ORF">PLOB_00029928</name>
</gene>
<organism evidence="4 5">
    <name type="scientific">Porites lobata</name>
    <dbReference type="NCBI Taxonomy" id="104759"/>
    <lineage>
        <taxon>Eukaryota</taxon>
        <taxon>Metazoa</taxon>
        <taxon>Cnidaria</taxon>
        <taxon>Anthozoa</taxon>
        <taxon>Hexacorallia</taxon>
        <taxon>Scleractinia</taxon>
        <taxon>Fungiina</taxon>
        <taxon>Poritidae</taxon>
        <taxon>Porites</taxon>
    </lineage>
</organism>
<name>A0ABN8NZJ8_9CNID</name>
<accession>A0ABN8NZJ8</accession>
<protein>
    <recommendedName>
        <fullName evidence="3">SWIM-type domain-containing protein</fullName>
    </recommendedName>
</protein>
<evidence type="ECO:0000313" key="5">
    <source>
        <dbReference type="Proteomes" id="UP001159405"/>
    </source>
</evidence>
<dbReference type="Gene3D" id="3.90.320.10">
    <property type="match status" value="1"/>
</dbReference>
<proteinExistence type="predicted"/>
<dbReference type="EMBL" id="CALNXK010000038">
    <property type="protein sequence ID" value="CAH3123379.1"/>
    <property type="molecule type" value="Genomic_DNA"/>
</dbReference>
<dbReference type="Pfam" id="PF09588">
    <property type="entry name" value="YqaJ"/>
    <property type="match status" value="1"/>
</dbReference>
<dbReference type="Proteomes" id="UP001159405">
    <property type="component" value="Unassembled WGS sequence"/>
</dbReference>
<dbReference type="CDD" id="cd22343">
    <property type="entry name" value="PDDEXK_lambda_exonuclease-like"/>
    <property type="match status" value="1"/>
</dbReference>
<dbReference type="PANTHER" id="PTHR47526">
    <property type="entry name" value="ATP-DEPENDENT DNA HELICASE"/>
    <property type="match status" value="1"/>
</dbReference>
<dbReference type="SUPFAM" id="SSF52980">
    <property type="entry name" value="Restriction endonuclease-like"/>
    <property type="match status" value="1"/>
</dbReference>
<sequence length="659" mass="74037">MAALSTTSLSASLLEENDIPGASLCGRKPSELKNDELKFWLKCRGDPAKGLKTKAELVKRVEEYITRGKDKNIVDPDPNQLYTKRKQQRSGASSGASDERPSQDPNSVKYPDNGWSTSLAKMPMFTKAEMNEHVASSGKRIANIDHHSVPTSLRKAKTFLEDEYLKEIMASSDQHCFYFQAKCCHSFRKNDPPHELKLALCIISGNVMDSRCTCVAGKAGFCNHISALMLKLCKFSLFEAKTTKDLCQEKDENPELACTSQLQKWHKKGGGENIFPQPVMEVIVRKTKLDEPSSPRGNGCVKCLLYEARKQPHYDPVSENAFKGAIAQIDPNMGFAQMSEGADSSNDSNQLTNSKFGKCPVGSMLSYQTAFTESNFTAEADLTSVPRNNFVTQGLDHYPRFPLSNEDDMVVPRVLSDTEKALLRHLTVEEDKINSIESDTRDQAGCDDWKKHRTYRFTASSFQLIARRQRNHENFAQSQMHPKPFSSKYVAHGLKYEPIALQQYEKFMFNRKSPVAVLRSGLVISKSCPVLGATPDAKVVDFGCSICFGLAEVKCPHTKFNVTPLEACSDANFFMEKISDTQCRLKRNHAYYAQVQGQMGVTGAKWCDFIVYTGKGLYIERIPFDATFWQNLRTELLQYYFEHFLKFAAADFHSSAVGH</sequence>
<dbReference type="InterPro" id="IPR011335">
    <property type="entry name" value="Restrct_endonuc-II-like"/>
</dbReference>
<comment type="caution">
    <text evidence="4">The sequence shown here is derived from an EMBL/GenBank/DDBJ whole genome shotgun (WGS) entry which is preliminary data.</text>
</comment>
<keyword evidence="1" id="KW-0479">Metal-binding</keyword>
<reference evidence="4 5" key="1">
    <citation type="submission" date="2022-05" db="EMBL/GenBank/DDBJ databases">
        <authorList>
            <consortium name="Genoscope - CEA"/>
            <person name="William W."/>
        </authorList>
    </citation>
    <scope>NUCLEOTIDE SEQUENCE [LARGE SCALE GENOMIC DNA]</scope>
</reference>
<dbReference type="PANTHER" id="PTHR47526:SF3">
    <property type="entry name" value="PHD-TYPE DOMAIN-CONTAINING PROTEIN"/>
    <property type="match status" value="1"/>
</dbReference>
<dbReference type="InterPro" id="IPR011604">
    <property type="entry name" value="PDDEXK-like_dom_sf"/>
</dbReference>
<feature type="domain" description="SWIM-type" evidence="3">
    <location>
        <begin position="196"/>
        <end position="233"/>
    </location>
</feature>
<keyword evidence="1" id="KW-0863">Zinc-finger</keyword>
<dbReference type="InterPro" id="IPR007527">
    <property type="entry name" value="Znf_SWIM"/>
</dbReference>
<evidence type="ECO:0000313" key="4">
    <source>
        <dbReference type="EMBL" id="CAH3123379.1"/>
    </source>
</evidence>
<evidence type="ECO:0000256" key="2">
    <source>
        <dbReference type="SAM" id="MobiDB-lite"/>
    </source>
</evidence>
<keyword evidence="5" id="KW-1185">Reference proteome</keyword>
<keyword evidence="1" id="KW-0862">Zinc</keyword>
<dbReference type="PROSITE" id="PS50966">
    <property type="entry name" value="ZF_SWIM"/>
    <property type="match status" value="1"/>
</dbReference>
<evidence type="ECO:0000256" key="1">
    <source>
        <dbReference type="PROSITE-ProRule" id="PRU00325"/>
    </source>
</evidence>